<sequence length="161" mass="16579">MADGLSTVVQYYSSRYRARYDYCIIRREPGRQWTAGRPPPDPATRPRRGHVSAPGKIRLASALDPTEPSTRAGPPCSPTSALSVSGPVAVARRPERRAARTARAAVLYSGVGIACAPGSGAGAAAATGGRPGGGSDARRARGLSGEGGDVAEAATLLRHVF</sequence>
<keyword evidence="3" id="KW-1185">Reference proteome</keyword>
<evidence type="ECO:0000256" key="1">
    <source>
        <dbReference type="SAM" id="MobiDB-lite"/>
    </source>
</evidence>
<organism evidence="2 3">
    <name type="scientific">Panicum hallii var. hallii</name>
    <dbReference type="NCBI Taxonomy" id="1504633"/>
    <lineage>
        <taxon>Eukaryota</taxon>
        <taxon>Viridiplantae</taxon>
        <taxon>Streptophyta</taxon>
        <taxon>Embryophyta</taxon>
        <taxon>Tracheophyta</taxon>
        <taxon>Spermatophyta</taxon>
        <taxon>Magnoliopsida</taxon>
        <taxon>Liliopsida</taxon>
        <taxon>Poales</taxon>
        <taxon>Poaceae</taxon>
        <taxon>PACMAD clade</taxon>
        <taxon>Panicoideae</taxon>
        <taxon>Panicodae</taxon>
        <taxon>Paniceae</taxon>
        <taxon>Panicinae</taxon>
        <taxon>Panicum</taxon>
        <taxon>Panicum sect. Panicum</taxon>
    </lineage>
</organism>
<proteinExistence type="predicted"/>
<accession>A0A2T7F857</accession>
<evidence type="ECO:0000313" key="2">
    <source>
        <dbReference type="EMBL" id="PUZ76271.1"/>
    </source>
</evidence>
<dbReference type="Gramene" id="PUZ76271">
    <property type="protein sequence ID" value="PUZ76271"/>
    <property type="gene ID" value="GQ55_1G276000"/>
</dbReference>
<name>A0A2T7F857_9POAL</name>
<dbReference type="EMBL" id="CM009749">
    <property type="protein sequence ID" value="PUZ76271.1"/>
    <property type="molecule type" value="Genomic_DNA"/>
</dbReference>
<feature type="region of interest" description="Disordered" evidence="1">
    <location>
        <begin position="31"/>
        <end position="96"/>
    </location>
</feature>
<reference evidence="2 3" key="1">
    <citation type="submission" date="2018-04" db="EMBL/GenBank/DDBJ databases">
        <title>WGS assembly of Panicum hallii var. hallii HAL2.</title>
        <authorList>
            <person name="Lovell J."/>
            <person name="Jenkins J."/>
            <person name="Lowry D."/>
            <person name="Mamidi S."/>
            <person name="Sreedasyam A."/>
            <person name="Weng X."/>
            <person name="Barry K."/>
            <person name="Bonette J."/>
            <person name="Campitelli B."/>
            <person name="Daum C."/>
            <person name="Gordon S."/>
            <person name="Gould B."/>
            <person name="Lipzen A."/>
            <person name="MacQueen A."/>
            <person name="Palacio-Mejia J."/>
            <person name="Plott C."/>
            <person name="Shakirov E."/>
            <person name="Shu S."/>
            <person name="Yoshinaga Y."/>
            <person name="Zane M."/>
            <person name="Rokhsar D."/>
            <person name="Grimwood J."/>
            <person name="Schmutz J."/>
            <person name="Juenger T."/>
        </authorList>
    </citation>
    <scope>NUCLEOTIDE SEQUENCE [LARGE SCALE GENOMIC DNA]</scope>
    <source>
        <strain evidence="3">cv. HAL2</strain>
    </source>
</reference>
<gene>
    <name evidence="2" type="ORF">GQ55_1G276000</name>
</gene>
<evidence type="ECO:0000313" key="3">
    <source>
        <dbReference type="Proteomes" id="UP000244336"/>
    </source>
</evidence>
<protein>
    <submittedName>
        <fullName evidence="2">Uncharacterized protein</fullName>
    </submittedName>
</protein>
<dbReference type="Proteomes" id="UP000244336">
    <property type="component" value="Chromosome 1"/>
</dbReference>
<feature type="compositionally biased region" description="Low complexity" evidence="1">
    <location>
        <begin position="119"/>
        <end position="128"/>
    </location>
</feature>
<feature type="region of interest" description="Disordered" evidence="1">
    <location>
        <begin position="119"/>
        <end position="146"/>
    </location>
</feature>
<dbReference type="AlphaFoldDB" id="A0A2T7F857"/>